<evidence type="ECO:0000256" key="2">
    <source>
        <dbReference type="ARBA" id="ARBA00022605"/>
    </source>
</evidence>
<dbReference type="Gene3D" id="3.30.360.10">
    <property type="entry name" value="Dihydrodipicolinate Reductase, domain 2"/>
    <property type="match status" value="1"/>
</dbReference>
<dbReference type="PANTHER" id="PTHR32338">
    <property type="entry name" value="N-ACETYL-GAMMA-GLUTAMYL-PHOSPHATE REDUCTASE, CHLOROPLASTIC-RELATED-RELATED"/>
    <property type="match status" value="1"/>
</dbReference>
<dbReference type="HAMAP" id="MF_00150">
    <property type="entry name" value="ArgC_type1"/>
    <property type="match status" value="1"/>
</dbReference>
<sequence>MPSSGARASWAESCSRSFSSPRSLRSQREPGFLWRESGSGFNARPVYRLACGRVLRIFYPDGGQRARPAGFILSTGVTGKVIKVAIVGGTGYTGVELLRLLTGHPQVQIAAITSRTLAGTPVAELFPNLRGHSDLTFSEPDIEVLAGADLVFFATPHGVAQAQVPELVRRGVRVIDLSADFRIKDIPAWERWYGQLHAAPAVAAEAVYGLPEVHRQEIAGAQLVACPGCYPTAIQLGWIPLLESGAIEPSGLIANAASGASGAGRQGKTELLFAENSDNFRAYAAGGHRHLPEIEQGLRNVQPEGSEPASLTFVPHLLPMVRGIHATLYARLKPGQTLESAQALFEERYRDEPFVDVMPPESHPQTRSVRGTNLCRVSLHRPQDGDTLVVLSVIDNLAKGASAQALQNMNIMFGWEETLGLESPALLP</sequence>
<dbReference type="SMART" id="SM00859">
    <property type="entry name" value="Semialdhyde_dh"/>
    <property type="match status" value="1"/>
</dbReference>
<proteinExistence type="inferred from homology"/>
<name>A0ABX4HYN2_9GAMM</name>
<reference evidence="7" key="1">
    <citation type="submission" date="2017-08" db="EMBL/GenBank/DDBJ databases">
        <title>Microbulbifer marisrubri sp. nov., a halophilic alphaproteobacterium isolated from marine sediment of the Yellow Sea, China.</title>
        <authorList>
            <person name="Zhang G."/>
            <person name="Xiong Q."/>
        </authorList>
    </citation>
    <scope>NUCLEOTIDE SEQUENCE [LARGE SCALE GENOMIC DNA]</scope>
    <source>
        <strain evidence="7">WRN-8</strain>
    </source>
</reference>
<protein>
    <recommendedName>
        <fullName evidence="5">N-acetyl-gamma-glutamyl-phosphate reductase</fullName>
        <shortName evidence="5">AGPR</shortName>
        <ecNumber evidence="5">1.2.1.38</ecNumber>
    </recommendedName>
    <alternativeName>
        <fullName evidence="5">N-acetyl-glutamate semialdehyde dehydrogenase</fullName>
        <shortName evidence="5">NAGSA dehydrogenase</shortName>
    </alternativeName>
</protein>
<dbReference type="Pfam" id="PF22698">
    <property type="entry name" value="Semialdhyde_dhC_1"/>
    <property type="match status" value="1"/>
</dbReference>
<comment type="similarity">
    <text evidence="5">Belongs to the NAGSA dehydrogenase family. Type 1 subfamily.</text>
</comment>
<keyword evidence="8" id="KW-1185">Reference proteome</keyword>
<comment type="caution">
    <text evidence="7">The sequence shown here is derived from an EMBL/GenBank/DDBJ whole genome shotgun (WGS) entry which is preliminary data.</text>
</comment>
<comment type="catalytic activity">
    <reaction evidence="5">
        <text>N-acetyl-L-glutamate 5-semialdehyde + phosphate + NADP(+) = N-acetyl-L-glutamyl 5-phosphate + NADPH + H(+)</text>
        <dbReference type="Rhea" id="RHEA:21588"/>
        <dbReference type="ChEBI" id="CHEBI:15378"/>
        <dbReference type="ChEBI" id="CHEBI:29123"/>
        <dbReference type="ChEBI" id="CHEBI:43474"/>
        <dbReference type="ChEBI" id="CHEBI:57783"/>
        <dbReference type="ChEBI" id="CHEBI:57936"/>
        <dbReference type="ChEBI" id="CHEBI:58349"/>
        <dbReference type="EC" id="1.2.1.38"/>
    </reaction>
</comment>
<dbReference type="InterPro" id="IPR058924">
    <property type="entry name" value="AGPR_dimerisation_dom"/>
</dbReference>
<dbReference type="InterPro" id="IPR036291">
    <property type="entry name" value="NAD(P)-bd_dom_sf"/>
</dbReference>
<dbReference type="SUPFAM" id="SSF55347">
    <property type="entry name" value="Glyceraldehyde-3-phosphate dehydrogenase-like, C-terminal domain"/>
    <property type="match status" value="1"/>
</dbReference>
<dbReference type="CDD" id="cd17895">
    <property type="entry name" value="AGPR_1_N"/>
    <property type="match status" value="1"/>
</dbReference>
<evidence type="ECO:0000256" key="4">
    <source>
        <dbReference type="ARBA" id="ARBA00023002"/>
    </source>
</evidence>
<dbReference type="Proteomes" id="UP000218427">
    <property type="component" value="Unassembled WGS sequence"/>
</dbReference>
<feature type="active site" evidence="5">
    <location>
        <position position="229"/>
    </location>
</feature>
<evidence type="ECO:0000256" key="1">
    <source>
        <dbReference type="ARBA" id="ARBA00022571"/>
    </source>
</evidence>
<dbReference type="CDD" id="cd23934">
    <property type="entry name" value="AGPR_1_C"/>
    <property type="match status" value="1"/>
</dbReference>
<keyword evidence="5" id="KW-0963">Cytoplasm</keyword>
<comment type="subcellular location">
    <subcellularLocation>
        <location evidence="5">Cytoplasm</location>
    </subcellularLocation>
</comment>
<evidence type="ECO:0000313" key="8">
    <source>
        <dbReference type="Proteomes" id="UP000218427"/>
    </source>
</evidence>
<evidence type="ECO:0000259" key="6">
    <source>
        <dbReference type="SMART" id="SM00859"/>
    </source>
</evidence>
<evidence type="ECO:0000256" key="3">
    <source>
        <dbReference type="ARBA" id="ARBA00022857"/>
    </source>
</evidence>
<keyword evidence="4 5" id="KW-0560">Oxidoreductase</keyword>
<organism evidence="7 8">
    <name type="scientific">Microbulbifer flavimaris</name>
    <dbReference type="NCBI Taxonomy" id="1781068"/>
    <lineage>
        <taxon>Bacteria</taxon>
        <taxon>Pseudomonadati</taxon>
        <taxon>Pseudomonadota</taxon>
        <taxon>Gammaproteobacteria</taxon>
        <taxon>Cellvibrionales</taxon>
        <taxon>Microbulbiferaceae</taxon>
        <taxon>Microbulbifer</taxon>
    </lineage>
</organism>
<gene>
    <name evidence="5" type="primary">argC</name>
    <name evidence="7" type="ORF">AWR36_009210</name>
</gene>
<evidence type="ECO:0000313" key="7">
    <source>
        <dbReference type="EMBL" id="PCO04913.1"/>
    </source>
</evidence>
<dbReference type="SUPFAM" id="SSF51735">
    <property type="entry name" value="NAD(P)-binding Rossmann-fold domains"/>
    <property type="match status" value="1"/>
</dbReference>
<accession>A0ABX4HYN2</accession>
<keyword evidence="2 5" id="KW-0028">Amino-acid biosynthesis</keyword>
<keyword evidence="3 5" id="KW-0521">NADP</keyword>
<evidence type="ECO:0000256" key="5">
    <source>
        <dbReference type="HAMAP-Rule" id="MF_00150"/>
    </source>
</evidence>
<dbReference type="NCBIfam" id="TIGR01850">
    <property type="entry name" value="argC"/>
    <property type="match status" value="1"/>
</dbReference>
<keyword evidence="1 5" id="KW-0055">Arginine biosynthesis</keyword>
<comment type="pathway">
    <text evidence="5">Amino-acid biosynthesis; L-arginine biosynthesis; N(2)-acetyl-L-ornithine from L-glutamate: step 3/4.</text>
</comment>
<dbReference type="PANTHER" id="PTHR32338:SF10">
    <property type="entry name" value="N-ACETYL-GAMMA-GLUTAMYL-PHOSPHATE REDUCTASE, CHLOROPLASTIC-RELATED"/>
    <property type="match status" value="1"/>
</dbReference>
<feature type="domain" description="Semialdehyde dehydrogenase NAD-binding" evidence="6">
    <location>
        <begin position="83"/>
        <end position="221"/>
    </location>
</feature>
<dbReference type="InterPro" id="IPR050085">
    <property type="entry name" value="AGPR"/>
</dbReference>
<dbReference type="Pfam" id="PF01118">
    <property type="entry name" value="Semialdhyde_dh"/>
    <property type="match status" value="1"/>
</dbReference>
<comment type="function">
    <text evidence="5">Catalyzes the NADPH-dependent reduction of N-acetyl-5-glutamyl phosphate to yield N-acetyl-L-glutamate 5-semialdehyde.</text>
</comment>
<dbReference type="EMBL" id="LRFG02000003">
    <property type="protein sequence ID" value="PCO04913.1"/>
    <property type="molecule type" value="Genomic_DNA"/>
</dbReference>
<dbReference type="EC" id="1.2.1.38" evidence="5"/>
<dbReference type="InterPro" id="IPR000706">
    <property type="entry name" value="AGPR_type-1"/>
</dbReference>
<dbReference type="InterPro" id="IPR000534">
    <property type="entry name" value="Semialdehyde_DH_NAD-bd"/>
</dbReference>
<dbReference type="Gene3D" id="3.40.50.720">
    <property type="entry name" value="NAD(P)-binding Rossmann-like Domain"/>
    <property type="match status" value="1"/>
</dbReference>